<dbReference type="Pfam" id="PF04827">
    <property type="entry name" value="Plant_tran"/>
    <property type="match status" value="1"/>
</dbReference>
<dbReference type="EMBL" id="JANJYI010000005">
    <property type="protein sequence ID" value="KAK2648597.1"/>
    <property type="molecule type" value="Genomic_DNA"/>
</dbReference>
<reference evidence="2" key="1">
    <citation type="journal article" date="2023" name="Plant J.">
        <title>Genome sequences and population genomics provide insights into the demographic history, inbreeding, and mutation load of two 'living fossil' tree species of Dipteronia.</title>
        <authorList>
            <person name="Feng Y."/>
            <person name="Comes H.P."/>
            <person name="Chen J."/>
            <person name="Zhu S."/>
            <person name="Lu R."/>
            <person name="Zhang X."/>
            <person name="Li P."/>
            <person name="Qiu J."/>
            <person name="Olsen K.M."/>
            <person name="Qiu Y."/>
        </authorList>
    </citation>
    <scope>NUCLEOTIDE SEQUENCE</scope>
    <source>
        <strain evidence="2">KIB01</strain>
    </source>
</reference>
<evidence type="ECO:0000259" key="1">
    <source>
        <dbReference type="Pfam" id="PF26138"/>
    </source>
</evidence>
<dbReference type="InterPro" id="IPR006912">
    <property type="entry name" value="Harbinger_derived_prot"/>
</dbReference>
<evidence type="ECO:0000313" key="3">
    <source>
        <dbReference type="Proteomes" id="UP001280121"/>
    </source>
</evidence>
<dbReference type="InterPro" id="IPR058353">
    <property type="entry name" value="DUF8040"/>
</dbReference>
<proteinExistence type="predicted"/>
<sequence length="389" mass="44827">MNNSTENQKVRNELMQHISTNEKCLNIIRMSPLEFTRLCELILDTGRLIGNKNAIVEEQVAKFLYVVAHNAKNRTISFFFCRSGENISRHLQEVLRAIITLEHQFLRQPNGVEVPHEIISSHRFYPYFKDCVGAIDGAHIHVKVSKDEAPRYHGRKEYTTQNVMAAYGFDVRCTYVLPRWEGTASDSGIIKNDLARADKLIIPKDAQELFNHRHAALHNAIERTFGVLKKWFPIISRATKPYYPAKTVTKIMLACYILHNYLMGVDPKEKILVEVDQELLTRTPEIEETYSRQRDNDDARKGVAIRNDIAEMMWKDYDANIPKFYIKAFIVFVEMAKKEKINVDGGQPKKDTAKWTKSMDVELLDALLEQQANGNIIDETFTTSAYNNV</sequence>
<dbReference type="PANTHER" id="PTHR22930:SF268">
    <property type="entry name" value="NUCLEASE HARBI1"/>
    <property type="match status" value="1"/>
</dbReference>
<keyword evidence="3" id="KW-1185">Reference proteome</keyword>
<dbReference type="PANTHER" id="PTHR22930">
    <property type="match status" value="1"/>
</dbReference>
<protein>
    <recommendedName>
        <fullName evidence="1">DUF8040 domain-containing protein</fullName>
    </recommendedName>
</protein>
<dbReference type="Proteomes" id="UP001280121">
    <property type="component" value="Unassembled WGS sequence"/>
</dbReference>
<gene>
    <name evidence="2" type="ORF">Ddye_016086</name>
</gene>
<comment type="caution">
    <text evidence="2">The sequence shown here is derived from an EMBL/GenBank/DDBJ whole genome shotgun (WGS) entry which is preliminary data.</text>
</comment>
<name>A0AAD9U6L2_9ROSI</name>
<dbReference type="InterPro" id="IPR045249">
    <property type="entry name" value="HARBI1-like"/>
</dbReference>
<dbReference type="Pfam" id="PF26138">
    <property type="entry name" value="DUF8040"/>
    <property type="match status" value="1"/>
</dbReference>
<dbReference type="AlphaFoldDB" id="A0AAD9U6L2"/>
<evidence type="ECO:0000313" key="2">
    <source>
        <dbReference type="EMBL" id="KAK2648597.1"/>
    </source>
</evidence>
<feature type="domain" description="DUF8040" evidence="1">
    <location>
        <begin position="20"/>
        <end position="99"/>
    </location>
</feature>
<organism evidence="2 3">
    <name type="scientific">Dipteronia dyeriana</name>
    <dbReference type="NCBI Taxonomy" id="168575"/>
    <lineage>
        <taxon>Eukaryota</taxon>
        <taxon>Viridiplantae</taxon>
        <taxon>Streptophyta</taxon>
        <taxon>Embryophyta</taxon>
        <taxon>Tracheophyta</taxon>
        <taxon>Spermatophyta</taxon>
        <taxon>Magnoliopsida</taxon>
        <taxon>eudicotyledons</taxon>
        <taxon>Gunneridae</taxon>
        <taxon>Pentapetalae</taxon>
        <taxon>rosids</taxon>
        <taxon>malvids</taxon>
        <taxon>Sapindales</taxon>
        <taxon>Sapindaceae</taxon>
        <taxon>Hippocastanoideae</taxon>
        <taxon>Acereae</taxon>
        <taxon>Dipteronia</taxon>
    </lineage>
</organism>
<accession>A0AAD9U6L2</accession>